<evidence type="ECO:0000256" key="3">
    <source>
        <dbReference type="ARBA" id="ARBA00023163"/>
    </source>
</evidence>
<evidence type="ECO:0000256" key="1">
    <source>
        <dbReference type="ARBA" id="ARBA00023015"/>
    </source>
</evidence>
<dbReference type="InterPro" id="IPR018060">
    <property type="entry name" value="HTH_AraC"/>
</dbReference>
<dbReference type="PANTHER" id="PTHR46796">
    <property type="entry name" value="HTH-TYPE TRANSCRIPTIONAL ACTIVATOR RHAS-RELATED"/>
    <property type="match status" value="1"/>
</dbReference>
<dbReference type="SMART" id="SM00342">
    <property type="entry name" value="HTH_ARAC"/>
    <property type="match status" value="1"/>
</dbReference>
<dbReference type="InterPro" id="IPR037923">
    <property type="entry name" value="HTH-like"/>
</dbReference>
<evidence type="ECO:0000259" key="4">
    <source>
        <dbReference type="PROSITE" id="PS01124"/>
    </source>
</evidence>
<dbReference type="GO" id="GO:0043565">
    <property type="term" value="F:sequence-specific DNA binding"/>
    <property type="evidence" value="ECO:0007669"/>
    <property type="project" value="InterPro"/>
</dbReference>
<keyword evidence="6" id="KW-1185">Reference proteome</keyword>
<evidence type="ECO:0000313" key="5">
    <source>
        <dbReference type="EMBL" id="TSJ77325.1"/>
    </source>
</evidence>
<name>A0A556QKZ5_9BACT</name>
<sequence>MAQITKKIAKSIEAVAALVPLARGLGRPEDFYRGRKHEGWGLPDNILLFHERGARAMRSKDGARHFHHRNVLVFPLQGDGRIVVNGRTFALGPGRCALIRAYQFHHFTGFSSGEVDWLIITFEGESAHGEGTVFRSESDRFWADLDCLLEEFRGGANTDRGGFRLACRLALLLEELSAAAPVRAENRGKAGGGEDLLLKVHALISADMGRMISIDKMARHLGISASHLRARFRKGTGKSLGEFQREVRLQKAAELLAQTDATVAEVGEACGWESPFTFSRAFRRYWGRPPKRFSMFARGR</sequence>
<evidence type="ECO:0000313" key="6">
    <source>
        <dbReference type="Proteomes" id="UP000315648"/>
    </source>
</evidence>
<gene>
    <name evidence="5" type="ORF">FPL22_14620</name>
</gene>
<dbReference type="Gene3D" id="2.60.120.10">
    <property type="entry name" value="Jelly Rolls"/>
    <property type="match status" value="1"/>
</dbReference>
<dbReference type="InterPro" id="IPR050204">
    <property type="entry name" value="AraC_XylS_family_regulators"/>
</dbReference>
<dbReference type="Pfam" id="PF02311">
    <property type="entry name" value="AraC_binding"/>
    <property type="match status" value="1"/>
</dbReference>
<dbReference type="SUPFAM" id="SSF46689">
    <property type="entry name" value="Homeodomain-like"/>
    <property type="match status" value="2"/>
</dbReference>
<dbReference type="InterPro" id="IPR009057">
    <property type="entry name" value="Homeodomain-like_sf"/>
</dbReference>
<dbReference type="Pfam" id="PF12833">
    <property type="entry name" value="HTH_18"/>
    <property type="match status" value="1"/>
</dbReference>
<dbReference type="EMBL" id="VMBG01000002">
    <property type="protein sequence ID" value="TSJ77325.1"/>
    <property type="molecule type" value="Genomic_DNA"/>
</dbReference>
<organism evidence="5 6">
    <name type="scientific">Rariglobus hedericola</name>
    <dbReference type="NCBI Taxonomy" id="2597822"/>
    <lineage>
        <taxon>Bacteria</taxon>
        <taxon>Pseudomonadati</taxon>
        <taxon>Verrucomicrobiota</taxon>
        <taxon>Opitutia</taxon>
        <taxon>Opitutales</taxon>
        <taxon>Opitutaceae</taxon>
        <taxon>Rariglobus</taxon>
    </lineage>
</organism>
<keyword evidence="1" id="KW-0805">Transcription regulation</keyword>
<dbReference type="Proteomes" id="UP000315648">
    <property type="component" value="Unassembled WGS sequence"/>
</dbReference>
<dbReference type="SUPFAM" id="SSF51215">
    <property type="entry name" value="Regulatory protein AraC"/>
    <property type="match status" value="1"/>
</dbReference>
<keyword evidence="3" id="KW-0804">Transcription</keyword>
<dbReference type="OrthoDB" id="191145at2"/>
<keyword evidence="2" id="KW-0238">DNA-binding</keyword>
<evidence type="ECO:0000256" key="2">
    <source>
        <dbReference type="ARBA" id="ARBA00023125"/>
    </source>
</evidence>
<dbReference type="CDD" id="cd02208">
    <property type="entry name" value="cupin_RmlC-like"/>
    <property type="match status" value="1"/>
</dbReference>
<proteinExistence type="predicted"/>
<dbReference type="Gene3D" id="1.10.10.60">
    <property type="entry name" value="Homeodomain-like"/>
    <property type="match status" value="1"/>
</dbReference>
<dbReference type="InterPro" id="IPR003313">
    <property type="entry name" value="AraC-bd"/>
</dbReference>
<feature type="domain" description="HTH araC/xylS-type" evidence="4">
    <location>
        <begin position="198"/>
        <end position="296"/>
    </location>
</feature>
<dbReference type="GO" id="GO:0003700">
    <property type="term" value="F:DNA-binding transcription factor activity"/>
    <property type="evidence" value="ECO:0007669"/>
    <property type="project" value="InterPro"/>
</dbReference>
<dbReference type="PROSITE" id="PS01124">
    <property type="entry name" value="HTH_ARAC_FAMILY_2"/>
    <property type="match status" value="1"/>
</dbReference>
<dbReference type="InterPro" id="IPR014710">
    <property type="entry name" value="RmlC-like_jellyroll"/>
</dbReference>
<accession>A0A556QKZ5</accession>
<comment type="caution">
    <text evidence="5">The sequence shown here is derived from an EMBL/GenBank/DDBJ whole genome shotgun (WGS) entry which is preliminary data.</text>
</comment>
<reference evidence="5 6" key="1">
    <citation type="submission" date="2019-07" db="EMBL/GenBank/DDBJ databases">
        <title>Description of 53C-WASEF.</title>
        <authorList>
            <person name="Pitt A."/>
            <person name="Hahn M.W."/>
        </authorList>
    </citation>
    <scope>NUCLEOTIDE SEQUENCE [LARGE SCALE GENOMIC DNA]</scope>
    <source>
        <strain evidence="5 6">53C-WASEF</strain>
    </source>
</reference>
<dbReference type="AlphaFoldDB" id="A0A556QKZ5"/>
<dbReference type="RefSeq" id="WP_144353728.1">
    <property type="nucleotide sequence ID" value="NZ_CBCRVV010000013.1"/>
</dbReference>
<protein>
    <submittedName>
        <fullName evidence="5">AraC family transcriptional regulator</fullName>
    </submittedName>
</protein>